<feature type="compositionally biased region" description="Low complexity" evidence="1">
    <location>
        <begin position="91"/>
        <end position="118"/>
    </location>
</feature>
<organism evidence="2 3">
    <name type="scientific">Trypanosoma theileri</name>
    <dbReference type="NCBI Taxonomy" id="67003"/>
    <lineage>
        <taxon>Eukaryota</taxon>
        <taxon>Discoba</taxon>
        <taxon>Euglenozoa</taxon>
        <taxon>Kinetoplastea</taxon>
        <taxon>Metakinetoplastina</taxon>
        <taxon>Trypanosomatida</taxon>
        <taxon>Trypanosomatidae</taxon>
        <taxon>Trypanosoma</taxon>
    </lineage>
</organism>
<reference evidence="2 3" key="1">
    <citation type="submission" date="2017-03" db="EMBL/GenBank/DDBJ databases">
        <title>An alternative strategy for trypanosome survival in the mammalian bloodstream revealed through genome and transcriptome analysis of the ubiquitous bovine parasite Trypanosoma (Megatrypanum) theileri.</title>
        <authorList>
            <person name="Kelly S."/>
            <person name="Ivens A."/>
            <person name="Mott A."/>
            <person name="O'Neill E."/>
            <person name="Emms D."/>
            <person name="Macleod O."/>
            <person name="Voorheis P."/>
            <person name="Matthews J."/>
            <person name="Matthews K."/>
            <person name="Carrington M."/>
        </authorList>
    </citation>
    <scope>NUCLEOTIDE SEQUENCE [LARGE SCALE GENOMIC DNA]</scope>
    <source>
        <strain evidence="2">Edinburgh</strain>
    </source>
</reference>
<dbReference type="EMBL" id="NBCO01000007">
    <property type="protein sequence ID" value="ORC90891.1"/>
    <property type="molecule type" value="Genomic_DNA"/>
</dbReference>
<dbReference type="GeneID" id="39983541"/>
<evidence type="ECO:0000313" key="3">
    <source>
        <dbReference type="Proteomes" id="UP000192257"/>
    </source>
</evidence>
<feature type="region of interest" description="Disordered" evidence="1">
    <location>
        <begin position="181"/>
        <end position="202"/>
    </location>
</feature>
<keyword evidence="3" id="KW-1185">Reference proteome</keyword>
<feature type="non-terminal residue" evidence="2">
    <location>
        <position position="1"/>
    </location>
</feature>
<proteinExistence type="predicted"/>
<feature type="compositionally biased region" description="Polar residues" evidence="1">
    <location>
        <begin position="10"/>
        <end position="61"/>
    </location>
</feature>
<sequence length="406" mass="44941">DHDDEKKSAVATTKSKRVTATTSSSKGVTEPVTVNVTSVDKKSNTNSTTGGIAEVQKTSGSRLGWGPEAEKYFPDNYVASPNKLMSRAQPKKTTTTSATTTTTTTTAANKKKTTSSSKVAEEDAEIQPPQKNELPAEEVVVPAVEGPRRLGWGPEAEKYFPDNYVASPDRIPRLIREAKKREKQLQEEAQRKAQEGNKDKMVVEVEEEEEEVKKQIDTNAGSSISRILYSLEDKQNAELHSGDCTSRRSGTVVMRENEEEEEEPRTAPAVLATAEITPQTTGSSKSRQGKTSTVSRKRRLSEMADGTTASQPVVVERKLMYDVADDAAVNRTPVAQSTRRLIEENEEKVEDKPRPPGWGKEALRYFDAETYFDDPSKAKLSPEILARPVRARREVVLPYYFTAITK</sequence>
<dbReference type="VEuPathDB" id="TriTrypDB:TM35_000073150"/>
<feature type="region of interest" description="Disordered" evidence="1">
    <location>
        <begin position="83"/>
        <end position="140"/>
    </location>
</feature>
<evidence type="ECO:0000313" key="2">
    <source>
        <dbReference type="EMBL" id="ORC90891.1"/>
    </source>
</evidence>
<comment type="caution">
    <text evidence="2">The sequence shown here is derived from an EMBL/GenBank/DDBJ whole genome shotgun (WGS) entry which is preliminary data.</text>
</comment>
<evidence type="ECO:0000256" key="1">
    <source>
        <dbReference type="SAM" id="MobiDB-lite"/>
    </source>
</evidence>
<feature type="region of interest" description="Disordered" evidence="1">
    <location>
        <begin position="1"/>
        <end position="66"/>
    </location>
</feature>
<dbReference type="AlphaFoldDB" id="A0A1X0P215"/>
<feature type="compositionally biased region" description="Polar residues" evidence="1">
    <location>
        <begin position="276"/>
        <end position="294"/>
    </location>
</feature>
<name>A0A1X0P215_9TRYP</name>
<gene>
    <name evidence="2" type="ORF">TM35_000073150</name>
</gene>
<accession>A0A1X0P215</accession>
<dbReference type="OrthoDB" id="267291at2759"/>
<dbReference type="RefSeq" id="XP_028884957.1">
    <property type="nucleotide sequence ID" value="XM_029023761.1"/>
</dbReference>
<protein>
    <submittedName>
        <fullName evidence="2">Uncharacterized protein</fullName>
    </submittedName>
</protein>
<dbReference type="Proteomes" id="UP000192257">
    <property type="component" value="Unassembled WGS sequence"/>
</dbReference>
<feature type="region of interest" description="Disordered" evidence="1">
    <location>
        <begin position="237"/>
        <end position="309"/>
    </location>
</feature>